<gene>
    <name evidence="2" type="ORF">SAMN05428964_105295</name>
</gene>
<feature type="region of interest" description="Disordered" evidence="1">
    <location>
        <begin position="1"/>
        <end position="20"/>
    </location>
</feature>
<sequence length="493" mass="56096">MSTADVQKTQAKTGSKPTRDDTGSLKFGLVLFDDENDPKAGWCSVNGSPAKRIEGMNELATDTLWWSNMTYESFFRTTEAWRNPWLRHDAYLVTKPKDVLQEWGYDPATSPADFIVKFCSMVFARMMTMAAKLVREALPKLSPTNIFTGNTLREDLRRLLPEAEFPRGEAATIMRQGQAFAEFTRTTVRGIKGARIFVLRKPRVSYAFQMLTTPVPVGPFDFLPRSELRSITSDRVEWIRTETRPCMVEVAVQQMEAEVAPVYGFGNSMDKDKRIPRSWVAHPEFLTMAAFSEIEVKSAWVGKEYAQMNLALPDPVKAFLSDRYTELSWCAGVIAETLWRAAALGEPKGRMPQVAPEDRAHTSWRGAWLKAADKTAMFLDAMKLTEMGYATVSYGLGWVSCLVTDDQIPDLVRDAMTIGLMPKFNDVPDGMFAPNRPIPWGGDQNNMTKMLLQFTMTKDRDFLWNFDKLPLYDKGQREQMLRQMLEARKKQQM</sequence>
<accession>A0A285TTE3</accession>
<dbReference type="EMBL" id="OBMM01000005">
    <property type="protein sequence ID" value="SOC27166.1"/>
    <property type="molecule type" value="Genomic_DNA"/>
</dbReference>
<feature type="compositionally biased region" description="Polar residues" evidence="1">
    <location>
        <begin position="1"/>
        <end position="16"/>
    </location>
</feature>
<dbReference type="AlphaFoldDB" id="A0A285TTE3"/>
<evidence type="ECO:0000313" key="3">
    <source>
        <dbReference type="Proteomes" id="UP000219068"/>
    </source>
</evidence>
<dbReference type="Proteomes" id="UP000219068">
    <property type="component" value="Unassembled WGS sequence"/>
</dbReference>
<dbReference type="RefSeq" id="WP_097052849.1">
    <property type="nucleotide sequence ID" value="NZ_OBMM01000005.1"/>
</dbReference>
<organism evidence="2 3">
    <name type="scientific">Thalassospira xiamenensis</name>
    <dbReference type="NCBI Taxonomy" id="220697"/>
    <lineage>
        <taxon>Bacteria</taxon>
        <taxon>Pseudomonadati</taxon>
        <taxon>Pseudomonadota</taxon>
        <taxon>Alphaproteobacteria</taxon>
        <taxon>Rhodospirillales</taxon>
        <taxon>Thalassospiraceae</taxon>
        <taxon>Thalassospira</taxon>
    </lineage>
</organism>
<reference evidence="2 3" key="1">
    <citation type="submission" date="2017-08" db="EMBL/GenBank/DDBJ databases">
        <authorList>
            <person name="de Groot N.N."/>
        </authorList>
    </citation>
    <scope>NUCLEOTIDE SEQUENCE [LARGE SCALE GENOMIC DNA]</scope>
    <source>
        <strain evidence="2 3">USBA 78</strain>
    </source>
</reference>
<evidence type="ECO:0000256" key="1">
    <source>
        <dbReference type="SAM" id="MobiDB-lite"/>
    </source>
</evidence>
<proteinExistence type="predicted"/>
<evidence type="ECO:0000313" key="2">
    <source>
        <dbReference type="EMBL" id="SOC27166.1"/>
    </source>
</evidence>
<protein>
    <submittedName>
        <fullName evidence="2">Uncharacterized protein</fullName>
    </submittedName>
</protein>
<name>A0A285TTE3_9PROT</name>